<dbReference type="NCBIfam" id="TIGR02490">
    <property type="entry name" value="flgF"/>
    <property type="match status" value="1"/>
</dbReference>
<evidence type="ECO:0000313" key="10">
    <source>
        <dbReference type="EMBL" id="GLS04336.1"/>
    </source>
</evidence>
<dbReference type="InterPro" id="IPR053967">
    <property type="entry name" value="LlgE_F_G-like_D1"/>
</dbReference>
<dbReference type="Proteomes" id="UP001156836">
    <property type="component" value="Unassembled WGS sequence"/>
</dbReference>
<dbReference type="Pfam" id="PF22692">
    <property type="entry name" value="LlgE_F_G_D1"/>
    <property type="match status" value="1"/>
</dbReference>
<evidence type="ECO:0000256" key="4">
    <source>
        <dbReference type="ARBA" id="ARBA00038560"/>
    </source>
</evidence>
<dbReference type="InterPro" id="IPR010930">
    <property type="entry name" value="Flg_bb/hook_C_dom"/>
</dbReference>
<evidence type="ECO:0000256" key="5">
    <source>
        <dbReference type="ARBA" id="ARBA00040228"/>
    </source>
</evidence>
<keyword evidence="10" id="KW-0966">Cell projection</keyword>
<dbReference type="EMBL" id="BSOZ01000016">
    <property type="protein sequence ID" value="GLS04336.1"/>
    <property type="molecule type" value="Genomic_DNA"/>
</dbReference>
<keyword evidence="10" id="KW-0969">Cilium</keyword>
<evidence type="ECO:0000259" key="9">
    <source>
        <dbReference type="Pfam" id="PF22692"/>
    </source>
</evidence>
<keyword evidence="10" id="KW-0282">Flagellum</keyword>
<keyword evidence="11" id="KW-1185">Reference proteome</keyword>
<evidence type="ECO:0000313" key="11">
    <source>
        <dbReference type="Proteomes" id="UP001156836"/>
    </source>
</evidence>
<evidence type="ECO:0000256" key="6">
    <source>
        <dbReference type="RuleBase" id="RU362116"/>
    </source>
</evidence>
<protein>
    <recommendedName>
        <fullName evidence="5 6">Flagellar basal-body rod protein FlgF</fullName>
    </recommendedName>
</protein>
<dbReference type="NCBIfam" id="TIGR03506">
    <property type="entry name" value="FlgEFG_subfam"/>
    <property type="match status" value="1"/>
</dbReference>
<comment type="subunit">
    <text evidence="4 6">The basal body constitutes a major portion of the flagellar organelle and consists of five rings (E,L,P,S, and M) mounted on a central rod. The rod consists of about 26 subunits of FlgG in the distal portion, and FlgB, FlgC and FlgF are thought to build up the proximal portion of the rod with about 6 subunits each.</text>
</comment>
<dbReference type="InterPro" id="IPR037925">
    <property type="entry name" value="FlgE/F/G-like"/>
</dbReference>
<dbReference type="PANTHER" id="PTHR30435">
    <property type="entry name" value="FLAGELLAR PROTEIN"/>
    <property type="match status" value="1"/>
</dbReference>
<evidence type="ECO:0000256" key="1">
    <source>
        <dbReference type="ARBA" id="ARBA00004117"/>
    </source>
</evidence>
<dbReference type="NCBIfam" id="NF009280">
    <property type="entry name" value="PRK12640.1"/>
    <property type="match status" value="1"/>
</dbReference>
<dbReference type="Pfam" id="PF00460">
    <property type="entry name" value="Flg_bb_rod"/>
    <property type="match status" value="1"/>
</dbReference>
<dbReference type="PANTHER" id="PTHR30435:SF18">
    <property type="entry name" value="FLAGELLAR BASAL-BODY ROD PROTEIN FLGF"/>
    <property type="match status" value="1"/>
</dbReference>
<reference evidence="11" key="1">
    <citation type="journal article" date="2019" name="Int. J. Syst. Evol. Microbiol.">
        <title>The Global Catalogue of Microorganisms (GCM) 10K type strain sequencing project: providing services to taxonomists for standard genome sequencing and annotation.</title>
        <authorList>
            <consortium name="The Broad Institute Genomics Platform"/>
            <consortium name="The Broad Institute Genome Sequencing Center for Infectious Disease"/>
            <person name="Wu L."/>
            <person name="Ma J."/>
        </authorList>
    </citation>
    <scope>NUCLEOTIDE SEQUENCE [LARGE SCALE GENOMIC DNA]</scope>
    <source>
        <strain evidence="11">NBRC 104970</strain>
    </source>
</reference>
<evidence type="ECO:0000259" key="7">
    <source>
        <dbReference type="Pfam" id="PF00460"/>
    </source>
</evidence>
<dbReference type="RefSeq" id="WP_018747622.1">
    <property type="nucleotide sequence ID" value="NZ_BAABUF010000011.1"/>
</dbReference>
<comment type="similarity">
    <text evidence="2 6">Belongs to the flagella basal body rod proteins family.</text>
</comment>
<dbReference type="InterPro" id="IPR020013">
    <property type="entry name" value="Flagellar_FlgE/F/G"/>
</dbReference>
<feature type="domain" description="Flagellar hook protein FlgE/F/G-like D1" evidence="9">
    <location>
        <begin position="83"/>
        <end position="146"/>
    </location>
</feature>
<feature type="domain" description="Flagellar basal body rod protein N-terminal" evidence="7">
    <location>
        <begin position="5"/>
        <end position="35"/>
    </location>
</feature>
<proteinExistence type="inferred from homology"/>
<dbReference type="SUPFAM" id="SSF117143">
    <property type="entry name" value="Flagellar hook protein flgE"/>
    <property type="match status" value="1"/>
</dbReference>
<evidence type="ECO:0000256" key="2">
    <source>
        <dbReference type="ARBA" id="ARBA00009677"/>
    </source>
</evidence>
<evidence type="ECO:0000256" key="3">
    <source>
        <dbReference type="ARBA" id="ARBA00023143"/>
    </source>
</evidence>
<dbReference type="Pfam" id="PF06429">
    <property type="entry name" value="Flg_bbr_C"/>
    <property type="match status" value="1"/>
</dbReference>
<dbReference type="InterPro" id="IPR001444">
    <property type="entry name" value="Flag_bb_rod_N"/>
</dbReference>
<dbReference type="InterPro" id="IPR012836">
    <property type="entry name" value="FlgF"/>
</dbReference>
<accession>A0ABQ6BSN7</accession>
<name>A0ABQ6BSN7_9NEIS</name>
<organism evidence="10 11">
    <name type="scientific">Chitiniphilus shinanonensis</name>
    <dbReference type="NCBI Taxonomy" id="553088"/>
    <lineage>
        <taxon>Bacteria</taxon>
        <taxon>Pseudomonadati</taxon>
        <taxon>Pseudomonadota</taxon>
        <taxon>Betaproteobacteria</taxon>
        <taxon>Neisseriales</taxon>
        <taxon>Chitinibacteraceae</taxon>
        <taxon>Chitiniphilus</taxon>
    </lineage>
</organism>
<comment type="caution">
    <text evidence="10">The sequence shown here is derived from an EMBL/GenBank/DDBJ whole genome shotgun (WGS) entry which is preliminary data.</text>
</comment>
<evidence type="ECO:0000259" key="8">
    <source>
        <dbReference type="Pfam" id="PF06429"/>
    </source>
</evidence>
<sequence length="247" mass="26061">MDRLIYTAMTGAKNSAYRQEAIAHNLANVGTNGFRAQLESFRAVPVIGGGNVLPTRAFVVEQTTGTDFSAGTLQQTGRELDVAVNGSGWFAVQTDTGEAYTRNGSFEIDPTGLLKTRNGLTVLGENGPITIPENTIVTFGSDGTISGADRSNPTQVNELGRLKLVNPDLATLDRGNDGLFRQRSGEPAPADALVTVSGGFVETSNVNAVDALVGMIAAQRHYDMQVKLLQTADTNARSAAQLITMTG</sequence>
<keyword evidence="3 6" id="KW-0975">Bacterial flagellum</keyword>
<feature type="domain" description="Flagellar basal-body/hook protein C-terminal" evidence="8">
    <location>
        <begin position="199"/>
        <end position="242"/>
    </location>
</feature>
<gene>
    <name evidence="10" type="ORF">GCM10007860_14830</name>
</gene>
<comment type="subcellular location">
    <subcellularLocation>
        <location evidence="1 6">Bacterial flagellum basal body</location>
    </subcellularLocation>
</comment>